<proteinExistence type="inferred from homology"/>
<comment type="similarity">
    <text evidence="2">Belongs to the Toll-like receptor family.</text>
</comment>
<evidence type="ECO:0000256" key="2">
    <source>
        <dbReference type="ARBA" id="ARBA00009634"/>
    </source>
</evidence>
<dbReference type="GO" id="GO:0038023">
    <property type="term" value="F:signaling receptor activity"/>
    <property type="evidence" value="ECO:0007669"/>
    <property type="project" value="TreeGrafter"/>
</dbReference>
<dbReference type="InterPro" id="IPR003591">
    <property type="entry name" value="Leu-rich_rpt_typical-subtyp"/>
</dbReference>
<dbReference type="AlphaFoldDB" id="A0AA89BYH3"/>
<dbReference type="SMART" id="SM00369">
    <property type="entry name" value="LRR_TYP"/>
    <property type="match status" value="2"/>
</dbReference>
<evidence type="ECO:0000313" key="13">
    <source>
        <dbReference type="EMBL" id="KAK3101355.1"/>
    </source>
</evidence>
<dbReference type="PROSITE" id="PS51450">
    <property type="entry name" value="LRR"/>
    <property type="match status" value="1"/>
</dbReference>
<accession>A0AA89BYH3</accession>
<dbReference type="Pfam" id="PF13855">
    <property type="entry name" value="LRR_8"/>
    <property type="match status" value="1"/>
</dbReference>
<protein>
    <recommendedName>
        <fullName evidence="12">TIR domain-containing protein</fullName>
    </recommendedName>
</protein>
<dbReference type="SMART" id="SM00255">
    <property type="entry name" value="TIR"/>
    <property type="match status" value="1"/>
</dbReference>
<dbReference type="SMART" id="SM00365">
    <property type="entry name" value="LRR_SD22"/>
    <property type="match status" value="3"/>
</dbReference>
<dbReference type="PROSITE" id="PS50104">
    <property type="entry name" value="TIR"/>
    <property type="match status" value="1"/>
</dbReference>
<reference evidence="13" key="1">
    <citation type="submission" date="2019-08" db="EMBL/GenBank/DDBJ databases">
        <title>The improved chromosome-level genome for the pearl oyster Pinctada fucata martensii using PacBio sequencing and Hi-C.</title>
        <authorList>
            <person name="Zheng Z."/>
        </authorList>
    </citation>
    <scope>NUCLEOTIDE SEQUENCE</scope>
    <source>
        <strain evidence="13">ZZ-2019</strain>
        <tissue evidence="13">Adductor muscle</tissue>
    </source>
</reference>
<feature type="domain" description="TIR" evidence="12">
    <location>
        <begin position="427"/>
        <end position="568"/>
    </location>
</feature>
<sequence length="570" mass="65819">MPGVILSKEQTQMLQNTSLKILSLDANQIQHVELDSVMTLPKSLVNLSVQANEFGRSAFLTLSAIFQLPNLEQIDFSYQCSNYQAFEFGRRQKRFIEDNKSGPRPERLEDLCYSSFKVKNFALSPSLRSVISKETEITKCIPAIEFQENSVERVYLSKSSLYAWKGPITMKGTPNLTVVDLSDNNCRKVSRNFFDYGFTIEILLLAGNNLGLTFALTQNNRIFQNLTRLRILDVSRNNIEELDAAFLKDQIMLEHLSFSKNYLKSFTLSIEHMNKLKHLDLSHNRIIVVSNVLISKQDFGNAFSVLQQNGTLDIRANPLECTCRGILFWQWAQETKIRILYNINLTCMLDNGQDIVVTNLLRNLKQIDGSCKSKLLLIILMVVLILTILSFCVAFIYRYRWEIRYRWFLFKLKRKGYERIAETEDDFKYDVFLSYADEDGSYVHRNIMPYLESEKNLRVCLHERDFTPGESITSNILRAVHGSQRTLAIVSPKYIESHWCMFEFRMASVEQAFGDRKVIVVALLQNLTVSNIPPEVMHYLRTNSYIELPKEGIDTDDQHAWSALLTSITT</sequence>
<gene>
    <name evidence="13" type="ORF">FSP39_002983</name>
</gene>
<evidence type="ECO:0000256" key="11">
    <source>
        <dbReference type="SAM" id="Phobius"/>
    </source>
</evidence>
<evidence type="ECO:0000256" key="1">
    <source>
        <dbReference type="ARBA" id="ARBA00004167"/>
    </source>
</evidence>
<evidence type="ECO:0000256" key="10">
    <source>
        <dbReference type="ARBA" id="ARBA00023180"/>
    </source>
</evidence>
<evidence type="ECO:0000313" key="14">
    <source>
        <dbReference type="Proteomes" id="UP001186944"/>
    </source>
</evidence>
<dbReference type="Gene3D" id="3.40.50.10140">
    <property type="entry name" value="Toll/interleukin-1 receptor homology (TIR) domain"/>
    <property type="match status" value="1"/>
</dbReference>
<keyword evidence="3" id="KW-0433">Leucine-rich repeat</keyword>
<dbReference type="GO" id="GO:0007165">
    <property type="term" value="P:signal transduction"/>
    <property type="evidence" value="ECO:0007669"/>
    <property type="project" value="InterPro"/>
</dbReference>
<keyword evidence="6" id="KW-0677">Repeat</keyword>
<comment type="caution">
    <text evidence="13">The sequence shown here is derived from an EMBL/GenBank/DDBJ whole genome shotgun (WGS) entry which is preliminary data.</text>
</comment>
<evidence type="ECO:0000256" key="3">
    <source>
        <dbReference type="ARBA" id="ARBA00022614"/>
    </source>
</evidence>
<keyword evidence="5" id="KW-0732">Signal</keyword>
<dbReference type="Pfam" id="PF13676">
    <property type="entry name" value="TIR_2"/>
    <property type="match status" value="1"/>
</dbReference>
<keyword evidence="7 11" id="KW-1133">Transmembrane helix</keyword>
<dbReference type="SUPFAM" id="SSF52058">
    <property type="entry name" value="L domain-like"/>
    <property type="match status" value="1"/>
</dbReference>
<dbReference type="Gene3D" id="3.80.10.10">
    <property type="entry name" value="Ribonuclease Inhibitor"/>
    <property type="match status" value="2"/>
</dbReference>
<dbReference type="PANTHER" id="PTHR24365:SF541">
    <property type="entry name" value="PROTEIN TOLL-RELATED"/>
    <property type="match status" value="1"/>
</dbReference>
<keyword evidence="10" id="KW-0325">Glycoprotein</keyword>
<dbReference type="EMBL" id="VSWD01000005">
    <property type="protein sequence ID" value="KAK3101355.1"/>
    <property type="molecule type" value="Genomic_DNA"/>
</dbReference>
<feature type="transmembrane region" description="Helical" evidence="11">
    <location>
        <begin position="375"/>
        <end position="397"/>
    </location>
</feature>
<evidence type="ECO:0000256" key="7">
    <source>
        <dbReference type="ARBA" id="ARBA00022989"/>
    </source>
</evidence>
<dbReference type="GO" id="GO:0005886">
    <property type="term" value="C:plasma membrane"/>
    <property type="evidence" value="ECO:0007669"/>
    <property type="project" value="TreeGrafter"/>
</dbReference>
<dbReference type="InterPro" id="IPR001611">
    <property type="entry name" value="Leu-rich_rpt"/>
</dbReference>
<evidence type="ECO:0000256" key="6">
    <source>
        <dbReference type="ARBA" id="ARBA00022737"/>
    </source>
</evidence>
<dbReference type="InterPro" id="IPR035897">
    <property type="entry name" value="Toll_tir_struct_dom_sf"/>
</dbReference>
<keyword evidence="8 11" id="KW-0472">Membrane</keyword>
<dbReference type="PANTHER" id="PTHR24365">
    <property type="entry name" value="TOLL-LIKE RECEPTOR"/>
    <property type="match status" value="1"/>
</dbReference>
<dbReference type="Proteomes" id="UP001186944">
    <property type="component" value="Unassembled WGS sequence"/>
</dbReference>
<comment type="subcellular location">
    <subcellularLocation>
        <location evidence="1">Membrane</location>
        <topology evidence="1">Single-pass membrane protein</topology>
    </subcellularLocation>
</comment>
<keyword evidence="9" id="KW-0675">Receptor</keyword>
<dbReference type="InterPro" id="IPR032675">
    <property type="entry name" value="LRR_dom_sf"/>
</dbReference>
<keyword evidence="14" id="KW-1185">Reference proteome</keyword>
<dbReference type="InterPro" id="IPR000157">
    <property type="entry name" value="TIR_dom"/>
</dbReference>
<evidence type="ECO:0000256" key="4">
    <source>
        <dbReference type="ARBA" id="ARBA00022692"/>
    </source>
</evidence>
<evidence type="ECO:0000256" key="9">
    <source>
        <dbReference type="ARBA" id="ARBA00023170"/>
    </source>
</evidence>
<organism evidence="13 14">
    <name type="scientific">Pinctada imbricata</name>
    <name type="common">Atlantic pearl-oyster</name>
    <name type="synonym">Pinctada martensii</name>
    <dbReference type="NCBI Taxonomy" id="66713"/>
    <lineage>
        <taxon>Eukaryota</taxon>
        <taxon>Metazoa</taxon>
        <taxon>Spiralia</taxon>
        <taxon>Lophotrochozoa</taxon>
        <taxon>Mollusca</taxon>
        <taxon>Bivalvia</taxon>
        <taxon>Autobranchia</taxon>
        <taxon>Pteriomorphia</taxon>
        <taxon>Pterioida</taxon>
        <taxon>Pterioidea</taxon>
        <taxon>Pteriidae</taxon>
        <taxon>Pinctada</taxon>
    </lineage>
</organism>
<dbReference type="PRINTS" id="PR01537">
    <property type="entry name" value="INTRLKN1R1F"/>
</dbReference>
<name>A0AA89BYH3_PINIB</name>
<dbReference type="SUPFAM" id="SSF52200">
    <property type="entry name" value="Toll/Interleukin receptor TIR domain"/>
    <property type="match status" value="1"/>
</dbReference>
<evidence type="ECO:0000256" key="5">
    <source>
        <dbReference type="ARBA" id="ARBA00022729"/>
    </source>
</evidence>
<evidence type="ECO:0000256" key="8">
    <source>
        <dbReference type="ARBA" id="ARBA00023136"/>
    </source>
</evidence>
<keyword evidence="4 11" id="KW-0812">Transmembrane</keyword>
<evidence type="ECO:0000259" key="12">
    <source>
        <dbReference type="PROSITE" id="PS50104"/>
    </source>
</evidence>